<dbReference type="PANTHER" id="PTHR23072">
    <property type="entry name" value="PHOSPHATIDYLINOSITOL GLYCAN-RELATED"/>
    <property type="match status" value="1"/>
</dbReference>
<name>A0A1U8C3P1_MESAU</name>
<dbReference type="Gene3D" id="3.40.720.10">
    <property type="entry name" value="Alkaline Phosphatase, subunit A"/>
    <property type="match status" value="1"/>
</dbReference>
<dbReference type="PANTHER" id="PTHR23072:SF0">
    <property type="entry name" value="GPI ETHANOLAMINE PHOSPHATE TRANSFERASE 2"/>
    <property type="match status" value="1"/>
</dbReference>
<dbReference type="InterPro" id="IPR037674">
    <property type="entry name" value="PIG-G_N"/>
</dbReference>
<feature type="transmembrane region" description="Helical" evidence="10">
    <location>
        <begin position="6"/>
        <end position="28"/>
    </location>
</feature>
<evidence type="ECO:0000313" key="12">
    <source>
        <dbReference type="RefSeq" id="XP_012974086.1"/>
    </source>
</evidence>
<gene>
    <name evidence="12" type="primary">Pigg</name>
</gene>
<keyword evidence="11" id="KW-1185">Reference proteome</keyword>
<dbReference type="GO" id="GO:0006506">
    <property type="term" value="P:GPI anchor biosynthetic process"/>
    <property type="evidence" value="ECO:0007669"/>
    <property type="project" value="UniProtKB-UniPathway"/>
</dbReference>
<evidence type="ECO:0000256" key="6">
    <source>
        <dbReference type="ARBA" id="ARBA00022692"/>
    </source>
</evidence>
<evidence type="ECO:0000256" key="4">
    <source>
        <dbReference type="ARBA" id="ARBA00022502"/>
    </source>
</evidence>
<dbReference type="CDD" id="cd16024">
    <property type="entry name" value="GPI_EPT_2"/>
    <property type="match status" value="1"/>
</dbReference>
<dbReference type="GO" id="GO:0005789">
    <property type="term" value="C:endoplasmic reticulum membrane"/>
    <property type="evidence" value="ECO:0007669"/>
    <property type="project" value="UniProtKB-SubCell"/>
</dbReference>
<dbReference type="Pfam" id="PF01663">
    <property type="entry name" value="Phosphodiest"/>
    <property type="match status" value="1"/>
</dbReference>
<keyword evidence="6 10" id="KW-0812">Transmembrane</keyword>
<evidence type="ECO:0000256" key="2">
    <source>
        <dbReference type="ARBA" id="ARBA00004687"/>
    </source>
</evidence>
<sequence>MRLGSGAFAASCVAIEVIGVAIFIRGFFPAPVRSAARPEPGVETPAPEPIAGASSNWTKLPSPLFNKVVIMLIDALRDDFVFGSKGVKYMPYTTYLVEKGASHSFVAEAKPPTVTMPRIKALMTGSVPGFVDVIRNLNSPVLLEDNVIRQAKAAGKRMIFYGDETWLKLFPKHFVEYDGTTSFFVSDYIEVDNNVTRHLDKVLKRGDWDVLILHYLGLDHIGHISGPNSPLIGHKLSEMDSILMKIHTSLLSKERETLSPSLLVVCGDHGMSETGSHGASSTEEVSTPLILVSSAFERKPGDIRHPKHVQQTDLAATLAIGLGLPIPKDSVGHLLFPVIEGKPMREQLRFLHLNTLQLSKLLQENVPSYEKGSHPVPP</sequence>
<dbReference type="FunFam" id="3.40.720.10:FF:000018">
    <property type="entry name" value="Putative GPI ethanolamine phosphate transferase 2"/>
    <property type="match status" value="1"/>
</dbReference>
<accession>A0A1U8C3P1</accession>
<dbReference type="RefSeq" id="XP_012974086.1">
    <property type="nucleotide sequence ID" value="XM_013118632.3"/>
</dbReference>
<evidence type="ECO:0000256" key="10">
    <source>
        <dbReference type="SAM" id="Phobius"/>
    </source>
</evidence>
<evidence type="ECO:0000256" key="3">
    <source>
        <dbReference type="ARBA" id="ARBA00005315"/>
    </source>
</evidence>
<evidence type="ECO:0000256" key="5">
    <source>
        <dbReference type="ARBA" id="ARBA00022679"/>
    </source>
</evidence>
<evidence type="ECO:0000256" key="7">
    <source>
        <dbReference type="ARBA" id="ARBA00022824"/>
    </source>
</evidence>
<evidence type="ECO:0000256" key="9">
    <source>
        <dbReference type="ARBA" id="ARBA00023136"/>
    </source>
</evidence>
<evidence type="ECO:0000256" key="8">
    <source>
        <dbReference type="ARBA" id="ARBA00022989"/>
    </source>
</evidence>
<dbReference type="OrthoDB" id="272139at2759"/>
<comment type="pathway">
    <text evidence="2">Glycolipid biosynthesis; glycosylphosphatidylinositol-anchor biosynthesis.</text>
</comment>
<dbReference type="SUPFAM" id="SSF53649">
    <property type="entry name" value="Alkaline phosphatase-like"/>
    <property type="match status" value="1"/>
</dbReference>
<dbReference type="AlphaFoldDB" id="A0A1U8C3P1"/>
<comment type="subcellular location">
    <subcellularLocation>
        <location evidence="1">Endoplasmic reticulum membrane</location>
        <topology evidence="1">Multi-pass membrane protein</topology>
    </subcellularLocation>
</comment>
<evidence type="ECO:0000256" key="1">
    <source>
        <dbReference type="ARBA" id="ARBA00004477"/>
    </source>
</evidence>
<keyword evidence="9 10" id="KW-0472">Membrane</keyword>
<dbReference type="GO" id="GO:0051267">
    <property type="term" value="F:CP2 mannose-ethanolamine phosphotransferase activity"/>
    <property type="evidence" value="ECO:0007669"/>
    <property type="project" value="TreeGrafter"/>
</dbReference>
<dbReference type="CTD" id="54872"/>
<keyword evidence="8 10" id="KW-1133">Transmembrane helix</keyword>
<dbReference type="Proteomes" id="UP000886700">
    <property type="component" value="Unplaced"/>
</dbReference>
<dbReference type="InterPro" id="IPR039527">
    <property type="entry name" value="PIGG/GPI7"/>
</dbReference>
<comment type="similarity">
    <text evidence="3">Belongs to the PIGG/PIGN/PIGO family. PIGG subfamily.</text>
</comment>
<proteinExistence type="inferred from homology"/>
<dbReference type="GeneID" id="101828032"/>
<evidence type="ECO:0000313" key="11">
    <source>
        <dbReference type="Proteomes" id="UP000886700"/>
    </source>
</evidence>
<dbReference type="InterPro" id="IPR002591">
    <property type="entry name" value="Phosphodiest/P_Trfase"/>
</dbReference>
<reference evidence="12" key="1">
    <citation type="submission" date="2025-08" db="UniProtKB">
        <authorList>
            <consortium name="RefSeq"/>
        </authorList>
    </citation>
    <scope>IDENTIFICATION</scope>
    <source>
        <tissue evidence="12">Liver</tissue>
    </source>
</reference>
<dbReference type="UniPathway" id="UPA00196"/>
<dbReference type="InterPro" id="IPR017850">
    <property type="entry name" value="Alkaline_phosphatase_core_sf"/>
</dbReference>
<protein>
    <submittedName>
        <fullName evidence="12">GPI ethanolamine phosphate transferase 2 isoform X3</fullName>
    </submittedName>
</protein>
<keyword evidence="4" id="KW-0337">GPI-anchor biosynthesis</keyword>
<keyword evidence="5 12" id="KW-0808">Transferase</keyword>
<keyword evidence="7" id="KW-0256">Endoplasmic reticulum</keyword>
<organism evidence="11 12">
    <name type="scientific">Mesocricetus auratus</name>
    <name type="common">Golden hamster</name>
    <dbReference type="NCBI Taxonomy" id="10036"/>
    <lineage>
        <taxon>Eukaryota</taxon>
        <taxon>Metazoa</taxon>
        <taxon>Chordata</taxon>
        <taxon>Craniata</taxon>
        <taxon>Vertebrata</taxon>
        <taxon>Euteleostomi</taxon>
        <taxon>Mammalia</taxon>
        <taxon>Eutheria</taxon>
        <taxon>Euarchontoglires</taxon>
        <taxon>Glires</taxon>
        <taxon>Rodentia</taxon>
        <taxon>Myomorpha</taxon>
        <taxon>Muroidea</taxon>
        <taxon>Cricetidae</taxon>
        <taxon>Cricetinae</taxon>
        <taxon>Mesocricetus</taxon>
    </lineage>
</organism>